<reference evidence="2 3" key="1">
    <citation type="submission" date="2019-07" db="EMBL/GenBank/DDBJ databases">
        <title>Whole genome shotgun sequence of Methylobacterium haplocladii NBRC 107714.</title>
        <authorList>
            <person name="Hosoyama A."/>
            <person name="Uohara A."/>
            <person name="Ohji S."/>
            <person name="Ichikawa N."/>
        </authorList>
    </citation>
    <scope>NUCLEOTIDE SEQUENCE [LARGE SCALE GENOMIC DNA]</scope>
    <source>
        <strain evidence="2 3">NBRC 107714</strain>
    </source>
</reference>
<keyword evidence="3" id="KW-1185">Reference proteome</keyword>
<dbReference type="Proteomes" id="UP000321258">
    <property type="component" value="Unassembled WGS sequence"/>
</dbReference>
<evidence type="ECO:0000313" key="2">
    <source>
        <dbReference type="EMBL" id="GEO99341.1"/>
    </source>
</evidence>
<organism evidence="2 3">
    <name type="scientific">Methylobacterium haplocladii</name>
    <dbReference type="NCBI Taxonomy" id="1176176"/>
    <lineage>
        <taxon>Bacteria</taxon>
        <taxon>Pseudomonadati</taxon>
        <taxon>Pseudomonadota</taxon>
        <taxon>Alphaproteobacteria</taxon>
        <taxon>Hyphomicrobiales</taxon>
        <taxon>Methylobacteriaceae</taxon>
        <taxon>Methylobacterium</taxon>
    </lineage>
</organism>
<accession>A0A512INQ8</accession>
<name>A0A512INQ8_9HYPH</name>
<dbReference type="EMBL" id="BJZT01000015">
    <property type="protein sequence ID" value="GEO99341.1"/>
    <property type="molecule type" value="Genomic_DNA"/>
</dbReference>
<comment type="caution">
    <text evidence="2">The sequence shown here is derived from an EMBL/GenBank/DDBJ whole genome shotgun (WGS) entry which is preliminary data.</text>
</comment>
<dbReference type="Pfam" id="PF13480">
    <property type="entry name" value="Acetyltransf_6"/>
    <property type="match status" value="1"/>
</dbReference>
<sequence>MTARTGLRRVEAQTGERRVRHSVAIVDLAALRAEPQAWDDLVARAVEPHPHFTRHVVEAHRRAGLLRDDCAFVIVRTADRLDAILPFRSGLDITGLGTAVAQPVLSPFMPSSAPLVAGEVFAETLAILVAGLAEASNGRAWRWPLLSISSPVGRALLAALRDAGWTTGIVDSFERPVLDRRPSHDAFLEDHPYKSRLKDLRRRRRRLAEAGAIECVTATEGDALVSAVEDFLALESAGWKGDAGTAMACRPRTLALAHALFAEASGPVTVRADTLSLDGRPLAVSLALIAGGTACLLKTAYDERERALAPGLVLEAEIVRAFHEAAFAERLDSATRAGSALESLYRERETVAEIIAVPPGGEGRLSIDRRVALARFERRAKAEARRLLKRG</sequence>
<dbReference type="InterPro" id="IPR038740">
    <property type="entry name" value="BioF2-like_GNAT_dom"/>
</dbReference>
<feature type="domain" description="BioF2-like acetyltransferase" evidence="1">
    <location>
        <begin position="195"/>
        <end position="326"/>
    </location>
</feature>
<proteinExistence type="predicted"/>
<dbReference type="OrthoDB" id="213519at2"/>
<dbReference type="InterPro" id="IPR016181">
    <property type="entry name" value="Acyl_CoA_acyltransferase"/>
</dbReference>
<evidence type="ECO:0000313" key="3">
    <source>
        <dbReference type="Proteomes" id="UP000321258"/>
    </source>
</evidence>
<evidence type="ECO:0000259" key="1">
    <source>
        <dbReference type="Pfam" id="PF13480"/>
    </source>
</evidence>
<protein>
    <recommendedName>
        <fullName evidence="1">BioF2-like acetyltransferase domain-containing protein</fullName>
    </recommendedName>
</protein>
<dbReference type="AlphaFoldDB" id="A0A512INQ8"/>
<dbReference type="SUPFAM" id="SSF55729">
    <property type="entry name" value="Acyl-CoA N-acyltransferases (Nat)"/>
    <property type="match status" value="1"/>
</dbReference>
<gene>
    <name evidence="2" type="ORF">MHA02_17290</name>
</gene>